<evidence type="ECO:0000256" key="1">
    <source>
        <dbReference type="ARBA" id="ARBA00005234"/>
    </source>
</evidence>
<feature type="domain" description="Ubiquitin-like protease family profile" evidence="5">
    <location>
        <begin position="56"/>
        <end position="247"/>
    </location>
</feature>
<feature type="compositionally biased region" description="Acidic residues" evidence="4">
    <location>
        <begin position="27"/>
        <end position="42"/>
    </location>
</feature>
<organism evidence="6 7">
    <name type="scientific">Acer yangbiense</name>
    <dbReference type="NCBI Taxonomy" id="1000413"/>
    <lineage>
        <taxon>Eukaryota</taxon>
        <taxon>Viridiplantae</taxon>
        <taxon>Streptophyta</taxon>
        <taxon>Embryophyta</taxon>
        <taxon>Tracheophyta</taxon>
        <taxon>Spermatophyta</taxon>
        <taxon>Magnoliopsida</taxon>
        <taxon>eudicotyledons</taxon>
        <taxon>Gunneridae</taxon>
        <taxon>Pentapetalae</taxon>
        <taxon>rosids</taxon>
        <taxon>malvids</taxon>
        <taxon>Sapindales</taxon>
        <taxon>Sapindaceae</taxon>
        <taxon>Hippocastanoideae</taxon>
        <taxon>Acereae</taxon>
        <taxon>Acer</taxon>
    </lineage>
</organism>
<dbReference type="OrthoDB" id="1107577at2759"/>
<dbReference type="InterPro" id="IPR038765">
    <property type="entry name" value="Papain-like_cys_pep_sf"/>
</dbReference>
<dbReference type="EMBL" id="VAHF01000002">
    <property type="protein sequence ID" value="TXG68919.1"/>
    <property type="molecule type" value="Genomic_DNA"/>
</dbReference>
<dbReference type="PROSITE" id="PS50600">
    <property type="entry name" value="ULP_PROTEASE"/>
    <property type="match status" value="1"/>
</dbReference>
<keyword evidence="7" id="KW-1185">Reference proteome</keyword>
<comment type="similarity">
    <text evidence="1">Belongs to the peptidase C48 family.</text>
</comment>
<keyword evidence="2" id="KW-0645">Protease</keyword>
<sequence length="280" mass="32318">MKERGERSNSDIHRRRHREVFDGTGDNSDDFDDTDDIPDDFDGSCTSDQRHLQQFPSITMVNLKRLLKASEADWNNGTTTRHNHIEILQTNMVNWWEEMMPAGTTDKPSEEWPVLSYKWTAEQIAWARGKNVGGCRPWNKVDTLLIPVNVGGGHWLMAKVGLTLRSIRLYDPVGQPVEYQVRNQQLACLRWFLPSMLNQICFYKKKRKGTNMNPDPFHMELVPPHNFPQQKTGGNYGALTLALIEHTVAKRKKLNWTDEQMPHMRLKMAVEVFSNSIVSV</sequence>
<dbReference type="SUPFAM" id="SSF54001">
    <property type="entry name" value="Cysteine proteinases"/>
    <property type="match status" value="1"/>
</dbReference>
<evidence type="ECO:0000256" key="4">
    <source>
        <dbReference type="SAM" id="MobiDB-lite"/>
    </source>
</evidence>
<dbReference type="GO" id="GO:0008234">
    <property type="term" value="F:cysteine-type peptidase activity"/>
    <property type="evidence" value="ECO:0007669"/>
    <property type="project" value="InterPro"/>
</dbReference>
<evidence type="ECO:0000313" key="7">
    <source>
        <dbReference type="Proteomes" id="UP000323000"/>
    </source>
</evidence>
<evidence type="ECO:0000313" key="6">
    <source>
        <dbReference type="EMBL" id="TXG68919.1"/>
    </source>
</evidence>
<dbReference type="GO" id="GO:0006508">
    <property type="term" value="P:proteolysis"/>
    <property type="evidence" value="ECO:0007669"/>
    <property type="project" value="UniProtKB-KW"/>
</dbReference>
<feature type="region of interest" description="Disordered" evidence="4">
    <location>
        <begin position="1"/>
        <end position="48"/>
    </location>
</feature>
<gene>
    <name evidence="6" type="ORF">EZV62_003854</name>
</gene>
<accession>A0A5C7IIL5</accession>
<dbReference type="AlphaFoldDB" id="A0A5C7IIL5"/>
<dbReference type="Proteomes" id="UP000323000">
    <property type="component" value="Chromosome 2"/>
</dbReference>
<evidence type="ECO:0000256" key="2">
    <source>
        <dbReference type="ARBA" id="ARBA00022670"/>
    </source>
</evidence>
<dbReference type="Gene3D" id="3.40.395.10">
    <property type="entry name" value="Adenoviral Proteinase, Chain A"/>
    <property type="match status" value="1"/>
</dbReference>
<protein>
    <recommendedName>
        <fullName evidence="5">Ubiquitin-like protease family profile domain-containing protein</fullName>
    </recommendedName>
</protein>
<keyword evidence="3" id="KW-0378">Hydrolase</keyword>
<dbReference type="Pfam" id="PF02902">
    <property type="entry name" value="Peptidase_C48"/>
    <property type="match status" value="1"/>
</dbReference>
<dbReference type="InterPro" id="IPR003653">
    <property type="entry name" value="Peptidase_C48_C"/>
</dbReference>
<name>A0A5C7IIL5_9ROSI</name>
<evidence type="ECO:0000259" key="5">
    <source>
        <dbReference type="PROSITE" id="PS50600"/>
    </source>
</evidence>
<evidence type="ECO:0000256" key="3">
    <source>
        <dbReference type="ARBA" id="ARBA00022801"/>
    </source>
</evidence>
<comment type="caution">
    <text evidence="6">The sequence shown here is derived from an EMBL/GenBank/DDBJ whole genome shotgun (WGS) entry which is preliminary data.</text>
</comment>
<reference evidence="7" key="1">
    <citation type="journal article" date="2019" name="Gigascience">
        <title>De novo genome assembly of the endangered Acer yangbiense, a plant species with extremely small populations endemic to Yunnan Province, China.</title>
        <authorList>
            <person name="Yang J."/>
            <person name="Wariss H.M."/>
            <person name="Tao L."/>
            <person name="Zhang R."/>
            <person name="Yun Q."/>
            <person name="Hollingsworth P."/>
            <person name="Dao Z."/>
            <person name="Luo G."/>
            <person name="Guo H."/>
            <person name="Ma Y."/>
            <person name="Sun W."/>
        </authorList>
    </citation>
    <scope>NUCLEOTIDE SEQUENCE [LARGE SCALE GENOMIC DNA]</scope>
    <source>
        <strain evidence="7">cv. Malutang</strain>
    </source>
</reference>
<proteinExistence type="inferred from homology"/>
<feature type="compositionally biased region" description="Basic and acidic residues" evidence="4">
    <location>
        <begin position="1"/>
        <end position="12"/>
    </location>
</feature>